<evidence type="ECO:0000313" key="2">
    <source>
        <dbReference type="EMBL" id="KAF2113868.1"/>
    </source>
</evidence>
<dbReference type="AlphaFoldDB" id="A0A6A5Z622"/>
<accession>A0A6A5Z622</accession>
<evidence type="ECO:0000313" key="3">
    <source>
        <dbReference type="Proteomes" id="UP000799770"/>
    </source>
</evidence>
<sequence>MQRCISASSPSGQPSSSQSPIHPRFPSKTQLHPPTRRGPHDNCRFYSSVEQICLPDKIHHSTYFWTAAIYDKNGLSVRDLHGDINKWAHTYWLDIHKEHDEDLIHFECSLHSLLTVDSATIFPNLRCTTRLSPSQNTVDIIKRDYSYAFSMQFDGETTVQLVERTSIFFLLPDYGRNLCVCSRGAWSIPNDKFCEQGHAERYREYDYSFNYKYKWHRK</sequence>
<evidence type="ECO:0000256" key="1">
    <source>
        <dbReference type="SAM" id="MobiDB-lite"/>
    </source>
</evidence>
<gene>
    <name evidence="2" type="ORF">BDV96DRAFT_601332</name>
</gene>
<keyword evidence="3" id="KW-1185">Reference proteome</keyword>
<feature type="compositionally biased region" description="Low complexity" evidence="1">
    <location>
        <begin position="1"/>
        <end position="20"/>
    </location>
</feature>
<dbReference type="EMBL" id="ML977327">
    <property type="protein sequence ID" value="KAF2113868.1"/>
    <property type="molecule type" value="Genomic_DNA"/>
</dbReference>
<name>A0A6A5Z622_9PLEO</name>
<proteinExistence type="predicted"/>
<dbReference type="Proteomes" id="UP000799770">
    <property type="component" value="Unassembled WGS sequence"/>
</dbReference>
<organism evidence="2 3">
    <name type="scientific">Lophiotrema nucula</name>
    <dbReference type="NCBI Taxonomy" id="690887"/>
    <lineage>
        <taxon>Eukaryota</taxon>
        <taxon>Fungi</taxon>
        <taxon>Dikarya</taxon>
        <taxon>Ascomycota</taxon>
        <taxon>Pezizomycotina</taxon>
        <taxon>Dothideomycetes</taxon>
        <taxon>Pleosporomycetidae</taxon>
        <taxon>Pleosporales</taxon>
        <taxon>Lophiotremataceae</taxon>
        <taxon>Lophiotrema</taxon>
    </lineage>
</organism>
<reference evidence="2" key="1">
    <citation type="journal article" date="2020" name="Stud. Mycol.">
        <title>101 Dothideomycetes genomes: a test case for predicting lifestyles and emergence of pathogens.</title>
        <authorList>
            <person name="Haridas S."/>
            <person name="Albert R."/>
            <person name="Binder M."/>
            <person name="Bloem J."/>
            <person name="Labutti K."/>
            <person name="Salamov A."/>
            <person name="Andreopoulos B."/>
            <person name="Baker S."/>
            <person name="Barry K."/>
            <person name="Bills G."/>
            <person name="Bluhm B."/>
            <person name="Cannon C."/>
            <person name="Castanera R."/>
            <person name="Culley D."/>
            <person name="Daum C."/>
            <person name="Ezra D."/>
            <person name="Gonzalez J."/>
            <person name="Henrissat B."/>
            <person name="Kuo A."/>
            <person name="Liang C."/>
            <person name="Lipzen A."/>
            <person name="Lutzoni F."/>
            <person name="Magnuson J."/>
            <person name="Mondo S."/>
            <person name="Nolan M."/>
            <person name="Ohm R."/>
            <person name="Pangilinan J."/>
            <person name="Park H.-J."/>
            <person name="Ramirez L."/>
            <person name="Alfaro M."/>
            <person name="Sun H."/>
            <person name="Tritt A."/>
            <person name="Yoshinaga Y."/>
            <person name="Zwiers L.-H."/>
            <person name="Turgeon B."/>
            <person name="Goodwin S."/>
            <person name="Spatafora J."/>
            <person name="Crous P."/>
            <person name="Grigoriev I."/>
        </authorList>
    </citation>
    <scope>NUCLEOTIDE SEQUENCE</scope>
    <source>
        <strain evidence="2">CBS 627.86</strain>
    </source>
</reference>
<protein>
    <submittedName>
        <fullName evidence="2">Uncharacterized protein</fullName>
    </submittedName>
</protein>
<feature type="region of interest" description="Disordered" evidence="1">
    <location>
        <begin position="1"/>
        <end position="37"/>
    </location>
</feature>